<sequence length="171" mass="20211">MKKIYLLLFISISMQAQKGYPTPAMADNHLFYIQHSQNHNTFVYEANFTNKRFDDVEPIKIHRIAYTKGGVKEELTKLQRKLAYGIEIQKIKENHYEFSLVSYPGKKLYMELGPKDKPHVKTTVNGKKMILNKMFLSMEESKSLKPKVEYIDFYGIDPESKKEIKERFYMK</sequence>
<dbReference type="Proteomes" id="UP000277579">
    <property type="component" value="Unassembled WGS sequence"/>
</dbReference>
<keyword evidence="1" id="KW-0732">Signal</keyword>
<comment type="caution">
    <text evidence="3">The sequence shown here is derived from an EMBL/GenBank/DDBJ whole genome shotgun (WGS) entry which is preliminary data.</text>
</comment>
<organism evidence="3 4">
    <name type="scientific">Flavobacterium endophyticum</name>
    <dbReference type="NCBI Taxonomy" id="1540163"/>
    <lineage>
        <taxon>Bacteria</taxon>
        <taxon>Pseudomonadati</taxon>
        <taxon>Bacteroidota</taxon>
        <taxon>Flavobacteriia</taxon>
        <taxon>Flavobacteriales</taxon>
        <taxon>Flavobacteriaceae</taxon>
        <taxon>Flavobacterium</taxon>
    </lineage>
</organism>
<gene>
    <name evidence="3" type="ORF">CLV94_0491</name>
</gene>
<evidence type="ECO:0000256" key="1">
    <source>
        <dbReference type="SAM" id="SignalP"/>
    </source>
</evidence>
<evidence type="ECO:0000259" key="2">
    <source>
        <dbReference type="Pfam" id="PF16117"/>
    </source>
</evidence>
<feature type="signal peptide" evidence="1">
    <location>
        <begin position="1"/>
        <end position="18"/>
    </location>
</feature>
<evidence type="ECO:0000313" key="3">
    <source>
        <dbReference type="EMBL" id="RKS25459.1"/>
    </source>
</evidence>
<keyword evidence="4" id="KW-1185">Reference proteome</keyword>
<proteinExistence type="predicted"/>
<accession>A0A495MM61</accession>
<feature type="chain" id="PRO_5019735150" evidence="1">
    <location>
        <begin position="19"/>
        <end position="171"/>
    </location>
</feature>
<feature type="domain" description="DUF4833" evidence="2">
    <location>
        <begin position="31"/>
        <end position="167"/>
    </location>
</feature>
<protein>
    <submittedName>
        <fullName evidence="3">Uncharacterized protein DUF4833</fullName>
    </submittedName>
</protein>
<dbReference type="EMBL" id="RBLC01000001">
    <property type="protein sequence ID" value="RKS25459.1"/>
    <property type="molecule type" value="Genomic_DNA"/>
</dbReference>
<evidence type="ECO:0000313" key="4">
    <source>
        <dbReference type="Proteomes" id="UP000277579"/>
    </source>
</evidence>
<dbReference type="AlphaFoldDB" id="A0A495MM61"/>
<dbReference type="InterPro" id="IPR032269">
    <property type="entry name" value="DUF4833"/>
</dbReference>
<dbReference type="Pfam" id="PF16117">
    <property type="entry name" value="DUF4833"/>
    <property type="match status" value="1"/>
</dbReference>
<dbReference type="RefSeq" id="WP_170148731.1">
    <property type="nucleotide sequence ID" value="NZ_RBLC01000001.1"/>
</dbReference>
<name>A0A495MM61_9FLAO</name>
<reference evidence="3 4" key="1">
    <citation type="submission" date="2018-10" db="EMBL/GenBank/DDBJ databases">
        <title>Genomic Encyclopedia of Archaeal and Bacterial Type Strains, Phase II (KMG-II): from individual species to whole genera.</title>
        <authorList>
            <person name="Goeker M."/>
        </authorList>
    </citation>
    <scope>NUCLEOTIDE SEQUENCE [LARGE SCALE GENOMIC DNA]</scope>
    <source>
        <strain evidence="3 4">DSM 29537</strain>
    </source>
</reference>